<evidence type="ECO:0000256" key="1">
    <source>
        <dbReference type="ARBA" id="ARBA00004141"/>
    </source>
</evidence>
<reference evidence="12 13" key="1">
    <citation type="submission" date="2016-04" db="EMBL/GenBank/DDBJ databases">
        <authorList>
            <consortium name="Pathogen Informatics"/>
        </authorList>
    </citation>
    <scope>NUCLEOTIDE SEQUENCE [LARGE SCALE GENOMIC DNA]</scope>
    <source>
        <strain evidence="12 13">H044680328</strain>
    </source>
</reference>
<dbReference type="KEGG" id="btrm:SAMEA390648702010"/>
<dbReference type="STRING" id="123899.SAMEA3906487_02010"/>
<name>A0A146B1V5_9BORD</name>
<keyword evidence="4" id="KW-1003">Cell membrane</keyword>
<evidence type="ECO:0000256" key="4">
    <source>
        <dbReference type="ARBA" id="ARBA00022475"/>
    </source>
</evidence>
<dbReference type="GO" id="GO:0016020">
    <property type="term" value="C:membrane"/>
    <property type="evidence" value="ECO:0007669"/>
    <property type="project" value="UniProtKB-SubCell"/>
</dbReference>
<evidence type="ECO:0000256" key="2">
    <source>
        <dbReference type="ARBA" id="ARBA00008208"/>
    </source>
</evidence>
<dbReference type="Proteomes" id="UP000076825">
    <property type="component" value="Chromosome 1"/>
</dbReference>
<evidence type="ECO:0000256" key="3">
    <source>
        <dbReference type="ARBA" id="ARBA00021237"/>
    </source>
</evidence>
<dbReference type="RefSeq" id="WP_101604638.1">
    <property type="nucleotide sequence ID" value="NZ_CP016340.1"/>
</dbReference>
<feature type="transmembrane region" description="Helical" evidence="11">
    <location>
        <begin position="44"/>
        <end position="64"/>
    </location>
</feature>
<keyword evidence="5 11" id="KW-0812">Transmembrane</keyword>
<evidence type="ECO:0000256" key="9">
    <source>
        <dbReference type="ARBA" id="ARBA00023139"/>
    </source>
</evidence>
<keyword evidence="6" id="KW-0732">Signal</keyword>
<evidence type="ECO:0000256" key="5">
    <source>
        <dbReference type="ARBA" id="ARBA00022692"/>
    </source>
</evidence>
<sequence>MTTLQQSPGRRLLPMAVWLLPLLTGCSATVQPPYVVIFESYFPSWIACAVAGCIAALVLRVVLVRKGIDEYLPLHLLTYLAVAAAVMFLLSLTIFAR</sequence>
<evidence type="ECO:0000256" key="6">
    <source>
        <dbReference type="ARBA" id="ARBA00022729"/>
    </source>
</evidence>
<dbReference type="InterPro" id="IPR031381">
    <property type="entry name" value="YtcA"/>
</dbReference>
<keyword evidence="10" id="KW-0449">Lipoprotein</keyword>
<keyword evidence="7 11" id="KW-1133">Transmembrane helix</keyword>
<evidence type="ECO:0000256" key="11">
    <source>
        <dbReference type="SAM" id="Phobius"/>
    </source>
</evidence>
<proteinExistence type="inferred from homology"/>
<dbReference type="PATRIC" id="fig|123899.6.peg.2004"/>
<keyword evidence="13" id="KW-1185">Reference proteome</keyword>
<dbReference type="OrthoDB" id="5958921at2"/>
<evidence type="ECO:0000313" key="13">
    <source>
        <dbReference type="Proteomes" id="UP000076825"/>
    </source>
</evidence>
<gene>
    <name evidence="12" type="ORF">SAMEA3906487_02010</name>
</gene>
<dbReference type="Pfam" id="PF17090">
    <property type="entry name" value="Ytca"/>
    <property type="match status" value="1"/>
</dbReference>
<evidence type="ECO:0000256" key="10">
    <source>
        <dbReference type="ARBA" id="ARBA00023288"/>
    </source>
</evidence>
<organism evidence="12 13">
    <name type="scientific">Bordetella trematum</name>
    <dbReference type="NCBI Taxonomy" id="123899"/>
    <lineage>
        <taxon>Bacteria</taxon>
        <taxon>Pseudomonadati</taxon>
        <taxon>Pseudomonadota</taxon>
        <taxon>Betaproteobacteria</taxon>
        <taxon>Burkholderiales</taxon>
        <taxon>Alcaligenaceae</taxon>
        <taxon>Bordetella</taxon>
    </lineage>
</organism>
<evidence type="ECO:0000313" key="12">
    <source>
        <dbReference type="EMBL" id="SAI69976.1"/>
    </source>
</evidence>
<comment type="similarity">
    <text evidence="2">Belongs to the YtcA family.</text>
</comment>
<feature type="transmembrane region" description="Helical" evidence="11">
    <location>
        <begin position="76"/>
        <end position="96"/>
    </location>
</feature>
<dbReference type="eggNOG" id="ENOG5030Y80">
    <property type="taxonomic scope" value="Bacteria"/>
</dbReference>
<accession>A0A146B1V5</accession>
<evidence type="ECO:0000256" key="8">
    <source>
        <dbReference type="ARBA" id="ARBA00023136"/>
    </source>
</evidence>
<comment type="subcellular location">
    <subcellularLocation>
        <location evidence="1">Membrane</location>
        <topology evidence="1">Multi-pass membrane protein</topology>
    </subcellularLocation>
</comment>
<dbReference type="AlphaFoldDB" id="A0A146B1V5"/>
<dbReference type="GeneID" id="56590714"/>
<keyword evidence="8 11" id="KW-0472">Membrane</keyword>
<dbReference type="EMBL" id="LT546645">
    <property type="protein sequence ID" value="SAI69976.1"/>
    <property type="molecule type" value="Genomic_DNA"/>
</dbReference>
<protein>
    <recommendedName>
        <fullName evidence="3">Uncharacterized protein YtcA</fullName>
    </recommendedName>
</protein>
<evidence type="ECO:0000256" key="7">
    <source>
        <dbReference type="ARBA" id="ARBA00022989"/>
    </source>
</evidence>
<keyword evidence="9" id="KW-0564">Palmitate</keyword>